<feature type="transmembrane region" description="Helical" evidence="1">
    <location>
        <begin position="110"/>
        <end position="130"/>
    </location>
</feature>
<proteinExistence type="predicted"/>
<evidence type="ECO:0000313" key="3">
    <source>
        <dbReference type="RefSeq" id="XP_034114656.1"/>
    </source>
</evidence>
<accession>A0A6P8XEC7</accession>
<reference evidence="3" key="1">
    <citation type="submission" date="2025-08" db="UniProtKB">
        <authorList>
            <consortium name="RefSeq"/>
        </authorList>
    </citation>
    <scope>IDENTIFICATION</scope>
    <source>
        <strain evidence="3">15112-1751.03</strain>
        <tissue evidence="3">Whole Adult</tissue>
    </source>
</reference>
<dbReference type="OrthoDB" id="7914534at2759"/>
<feature type="transmembrane region" description="Helical" evidence="1">
    <location>
        <begin position="12"/>
        <end position="36"/>
    </location>
</feature>
<gene>
    <name evidence="3" type="primary">LOC117574800</name>
</gene>
<dbReference type="GeneID" id="117574800"/>
<dbReference type="RefSeq" id="XP_034114656.1">
    <property type="nucleotide sequence ID" value="XM_034258765.2"/>
</dbReference>
<dbReference type="InterPro" id="IPR031720">
    <property type="entry name" value="DUF4728"/>
</dbReference>
<dbReference type="AlphaFoldDB" id="A0A6P8XEC7"/>
<name>A0A6P8XEC7_DROAB</name>
<dbReference type="Proteomes" id="UP000515160">
    <property type="component" value="Chromosome 2R"/>
</dbReference>
<keyword evidence="2" id="KW-1185">Reference proteome</keyword>
<protein>
    <submittedName>
        <fullName evidence="3">Uncharacterized protein LOC117574800 isoform X2</fullName>
    </submittedName>
</protein>
<dbReference type="Pfam" id="PF15860">
    <property type="entry name" value="DUF4728"/>
    <property type="match status" value="1"/>
</dbReference>
<sequence length="196" mass="22021">MKRFACLNLRSVGLSIACLDALIAVCVLSLSSYHLYYDFMDLTQWQQAEVQITSPFGTFVATLVDYVLVHEFSQAFYMILTVTVWVKALINLIVACILVDGIKQRRLVCIAPWLINACASMVVEVAVFVSLELKIDEVDASIDRRIARSVLFGVFTVLNALFAYGIYALYRMLKTSTNENRALQESIVETSESKLI</sequence>
<keyword evidence="1" id="KW-1133">Transmembrane helix</keyword>
<organism evidence="2 3">
    <name type="scientific">Drosophila albomicans</name>
    <name type="common">Fruit fly</name>
    <dbReference type="NCBI Taxonomy" id="7291"/>
    <lineage>
        <taxon>Eukaryota</taxon>
        <taxon>Metazoa</taxon>
        <taxon>Ecdysozoa</taxon>
        <taxon>Arthropoda</taxon>
        <taxon>Hexapoda</taxon>
        <taxon>Insecta</taxon>
        <taxon>Pterygota</taxon>
        <taxon>Neoptera</taxon>
        <taxon>Endopterygota</taxon>
        <taxon>Diptera</taxon>
        <taxon>Brachycera</taxon>
        <taxon>Muscomorpha</taxon>
        <taxon>Ephydroidea</taxon>
        <taxon>Drosophilidae</taxon>
        <taxon>Drosophila</taxon>
    </lineage>
</organism>
<evidence type="ECO:0000313" key="2">
    <source>
        <dbReference type="Proteomes" id="UP000515160"/>
    </source>
</evidence>
<feature type="transmembrane region" description="Helical" evidence="1">
    <location>
        <begin position="150"/>
        <end position="170"/>
    </location>
</feature>
<keyword evidence="1" id="KW-0472">Membrane</keyword>
<keyword evidence="1" id="KW-0812">Transmembrane</keyword>
<feature type="transmembrane region" description="Helical" evidence="1">
    <location>
        <begin position="75"/>
        <end position="98"/>
    </location>
</feature>
<evidence type="ECO:0000256" key="1">
    <source>
        <dbReference type="SAM" id="Phobius"/>
    </source>
</evidence>